<dbReference type="RefSeq" id="WP_004973383.1">
    <property type="nucleotide sequence ID" value="NZ_AP031566.1"/>
</dbReference>
<keyword evidence="1" id="KW-0238">DNA-binding</keyword>
<evidence type="ECO:0000313" key="4">
    <source>
        <dbReference type="EMBL" id="QGM27573.1"/>
    </source>
</evidence>
<dbReference type="EMBL" id="CP071770">
    <property type="protein sequence ID" value="QTD60676.1"/>
    <property type="molecule type" value="Genomic_DNA"/>
</dbReference>
<dbReference type="Gene3D" id="2.10.260.10">
    <property type="match status" value="1"/>
</dbReference>
<dbReference type="GO" id="GO:0003677">
    <property type="term" value="F:DNA binding"/>
    <property type="evidence" value="ECO:0007669"/>
    <property type="project" value="UniProtKB-UniRule"/>
</dbReference>
<reference evidence="3" key="4">
    <citation type="submission" date="2020-06" db="EMBL/GenBank/DDBJ databases">
        <authorList>
            <person name="Dong N."/>
        </authorList>
    </citation>
    <scope>NUCLEOTIDE SEQUENCE</scope>
    <source>
        <strain evidence="3">DF49-4</strain>
    </source>
</reference>
<dbReference type="PANTHER" id="PTHR40516:SF1">
    <property type="entry name" value="ANTITOXIN CHPS-RELATED"/>
    <property type="match status" value="1"/>
</dbReference>
<dbReference type="Proteomes" id="UP001174419">
    <property type="component" value="Unassembled WGS sequence"/>
</dbReference>
<evidence type="ECO:0000313" key="3">
    <source>
        <dbReference type="EMBL" id="MDM1718406.1"/>
    </source>
</evidence>
<dbReference type="Proteomes" id="UP000405075">
    <property type="component" value="Chromosome"/>
</dbReference>
<sequence>MIHTNLRKVGGSVMLAVPPTLLKSLGLDAGKEVSLSIVNGKLVVEPKAKPSYKLADLLQEHQALALEQDAWHDVKAVGREEI</sequence>
<evidence type="ECO:0000313" key="8">
    <source>
        <dbReference type="Proteomes" id="UP001174419"/>
    </source>
</evidence>
<feature type="domain" description="SpoVT-AbrB" evidence="2">
    <location>
        <begin position="4"/>
        <end position="49"/>
    </location>
</feature>
<dbReference type="Proteomes" id="UP000663954">
    <property type="component" value="Chromosome"/>
</dbReference>
<dbReference type="InterPro" id="IPR037914">
    <property type="entry name" value="SpoVT-AbrB_sf"/>
</dbReference>
<reference evidence="5 7" key="3">
    <citation type="journal article" date="2020" name="Front. Cell. Infect. Microbiol.">
        <title>Characterization of Three Porcine Acinetobacter towneri Strains Co-Harboring tet(X3) and bla OXA-58.</title>
        <authorList>
            <person name="Ma J."/>
            <person name="Wang J."/>
            <person name="Feng J."/>
            <person name="Liu Y."/>
            <person name="Yang B."/>
            <person name="Li R."/>
            <person name="Bai L."/>
            <person name="He T."/>
            <person name="Wang X."/>
            <person name="Yang Z."/>
        </authorList>
    </citation>
    <scope>NUCLEOTIDE SEQUENCE [LARGE SCALE GENOMIC DNA]</scope>
    <source>
        <strain evidence="5 7">GX5</strain>
    </source>
</reference>
<dbReference type="GeneID" id="64223219"/>
<dbReference type="EMBL" id="JACANG010000005">
    <property type="protein sequence ID" value="MDM1718406.1"/>
    <property type="molecule type" value="Genomic_DNA"/>
</dbReference>
<dbReference type="PANTHER" id="PTHR40516">
    <property type="entry name" value="ANTITOXIN CHPS-RELATED"/>
    <property type="match status" value="1"/>
</dbReference>
<organism evidence="3 8">
    <name type="scientific">Acinetobacter towneri</name>
    <dbReference type="NCBI Taxonomy" id="202956"/>
    <lineage>
        <taxon>Bacteria</taxon>
        <taxon>Pseudomonadati</taxon>
        <taxon>Pseudomonadota</taxon>
        <taxon>Gammaproteobacteria</taxon>
        <taxon>Moraxellales</taxon>
        <taxon>Moraxellaceae</taxon>
        <taxon>Acinetobacter</taxon>
    </lineage>
</organism>
<dbReference type="GO" id="GO:0097351">
    <property type="term" value="F:toxin sequestering activity"/>
    <property type="evidence" value="ECO:0007669"/>
    <property type="project" value="InterPro"/>
</dbReference>
<proteinExistence type="predicted"/>
<protein>
    <submittedName>
        <fullName evidence="3">Antitoxin</fullName>
    </submittedName>
</protein>
<evidence type="ECO:0000259" key="2">
    <source>
        <dbReference type="PROSITE" id="PS51740"/>
    </source>
</evidence>
<dbReference type="SUPFAM" id="SSF89447">
    <property type="entry name" value="AbrB/MazE/MraZ-like"/>
    <property type="match status" value="1"/>
</dbReference>
<reference evidence="6" key="1">
    <citation type="submission" date="2019-11" db="EMBL/GenBank/DDBJ databases">
        <title>Escherichia coli 1916D6.</title>
        <authorList>
            <person name="Yao H."/>
            <person name="Du X."/>
            <person name="Yu R."/>
            <person name="Li A."/>
        </authorList>
    </citation>
    <scope>NUCLEOTIDE SEQUENCE [LARGE SCALE GENOMIC DNA]</scope>
    <source>
        <strain evidence="6">19110F47</strain>
    </source>
</reference>
<dbReference type="InterPro" id="IPR007159">
    <property type="entry name" value="SpoVT-AbrB_dom"/>
</dbReference>
<dbReference type="EMBL" id="CP046045">
    <property type="protein sequence ID" value="QGM27573.1"/>
    <property type="molecule type" value="Genomic_DNA"/>
</dbReference>
<reference evidence="5" key="5">
    <citation type="submission" date="2021-03" db="EMBL/GenBank/DDBJ databases">
        <authorList>
            <person name="Ma J."/>
        </authorList>
    </citation>
    <scope>NUCLEOTIDE SEQUENCE</scope>
    <source>
        <strain evidence="5">GX5</strain>
    </source>
</reference>
<dbReference type="Pfam" id="PF04014">
    <property type="entry name" value="MazE_antitoxin"/>
    <property type="match status" value="1"/>
</dbReference>
<evidence type="ECO:0000313" key="6">
    <source>
        <dbReference type="Proteomes" id="UP000405075"/>
    </source>
</evidence>
<name>A0AAP4HD50_9GAMM</name>
<accession>A0AAP4HD50</accession>
<dbReference type="InterPro" id="IPR039052">
    <property type="entry name" value="Antitox_PemI-like"/>
</dbReference>
<keyword evidence="7" id="KW-1185">Reference proteome</keyword>
<dbReference type="PROSITE" id="PS51740">
    <property type="entry name" value="SPOVT_ABRB"/>
    <property type="match status" value="1"/>
</dbReference>
<gene>
    <name evidence="4" type="ORF">GJD93_07720</name>
    <name evidence="3" type="ORF">HX110_04475</name>
    <name evidence="5" type="ORF">J4G45_07460</name>
</gene>
<dbReference type="SMART" id="SM00966">
    <property type="entry name" value="SpoVT_AbrB"/>
    <property type="match status" value="1"/>
</dbReference>
<reference evidence="4" key="2">
    <citation type="submission" date="2019-11" db="EMBL/GenBank/DDBJ databases">
        <authorList>
            <person name="Yao H."/>
            <person name="Du X."/>
            <person name="Yu R."/>
            <person name="Li A."/>
        </authorList>
    </citation>
    <scope>NUCLEOTIDE SEQUENCE</scope>
    <source>
        <strain evidence="4">19110F47</strain>
    </source>
</reference>
<evidence type="ECO:0000313" key="5">
    <source>
        <dbReference type="EMBL" id="QTD60676.1"/>
    </source>
</evidence>
<dbReference type="AlphaFoldDB" id="A0AAP4HD50"/>
<evidence type="ECO:0000313" key="7">
    <source>
        <dbReference type="Proteomes" id="UP000663954"/>
    </source>
</evidence>
<evidence type="ECO:0000256" key="1">
    <source>
        <dbReference type="PROSITE-ProRule" id="PRU01076"/>
    </source>
</evidence>
<reference evidence="3" key="6">
    <citation type="journal article" date="2022" name="Sci. Total Environ.">
        <title>Prevalence, transmission, and molecular epidemiology of tet(X)-positive bacteria among humans, animals, and environmental niches in China: An epidemiological, and genomic-based study.</title>
        <authorList>
            <person name="Dong N."/>
            <person name="Zeng Y."/>
            <person name="Cai C."/>
            <person name="Sun C."/>
            <person name="Lu J."/>
            <person name="Liu C."/>
            <person name="Zhou H."/>
            <person name="Sun Q."/>
            <person name="Shu L."/>
            <person name="Wang H."/>
            <person name="Wang Y."/>
            <person name="Wang S."/>
            <person name="Wu C."/>
            <person name="Chan E.W."/>
            <person name="Chen G."/>
            <person name="Shen Z."/>
            <person name="Chen S."/>
            <person name="Zhang R."/>
        </authorList>
    </citation>
    <scope>NUCLEOTIDE SEQUENCE</scope>
    <source>
        <strain evidence="3">DF49-4</strain>
    </source>
</reference>